<dbReference type="EMBL" id="CP108253">
    <property type="protein sequence ID" value="WTU38622.1"/>
    <property type="molecule type" value="Genomic_DNA"/>
</dbReference>
<reference evidence="2" key="1">
    <citation type="submission" date="2022-10" db="EMBL/GenBank/DDBJ databases">
        <title>The complete genomes of actinobacterial strains from the NBC collection.</title>
        <authorList>
            <person name="Joergensen T.S."/>
            <person name="Alvarez Arevalo M."/>
            <person name="Sterndorff E.B."/>
            <person name="Faurdal D."/>
            <person name="Vuksanovic O."/>
            <person name="Mourched A.-S."/>
            <person name="Charusanti P."/>
            <person name="Shaw S."/>
            <person name="Blin K."/>
            <person name="Weber T."/>
        </authorList>
    </citation>
    <scope>NUCLEOTIDE SEQUENCE</scope>
    <source>
        <strain evidence="2">NBC_00060</strain>
    </source>
</reference>
<accession>A0AAU2GS12</accession>
<gene>
    <name evidence="2" type="ORF">OHV25_03100</name>
</gene>
<dbReference type="InterPro" id="IPR006311">
    <property type="entry name" value="TAT_signal"/>
</dbReference>
<proteinExistence type="predicted"/>
<evidence type="ECO:0000256" key="1">
    <source>
        <dbReference type="SAM" id="SignalP"/>
    </source>
</evidence>
<evidence type="ECO:0008006" key="3">
    <source>
        <dbReference type="Google" id="ProtNLM"/>
    </source>
</evidence>
<dbReference type="AlphaFoldDB" id="A0AAU2GS12"/>
<protein>
    <recommendedName>
        <fullName evidence="3">Secreted protein</fullName>
    </recommendedName>
</protein>
<evidence type="ECO:0000313" key="2">
    <source>
        <dbReference type="EMBL" id="WTU38622.1"/>
    </source>
</evidence>
<organism evidence="2">
    <name type="scientific">Streptomyces sp. NBC_00060</name>
    <dbReference type="NCBI Taxonomy" id="2975636"/>
    <lineage>
        <taxon>Bacteria</taxon>
        <taxon>Bacillati</taxon>
        <taxon>Actinomycetota</taxon>
        <taxon>Actinomycetes</taxon>
        <taxon>Kitasatosporales</taxon>
        <taxon>Streptomycetaceae</taxon>
        <taxon>Streptomyces</taxon>
    </lineage>
</organism>
<feature type="chain" id="PRO_5043973371" description="Secreted protein" evidence="1">
    <location>
        <begin position="35"/>
        <end position="143"/>
    </location>
</feature>
<sequence>MRRSRTAPGARRGKVRIGAAGAIAAAALATTFLAAPGASAAGANWSGWSGSCFGWTTWDANHVTGHTWDHSYDTCKVTIYQWDSAHPNQGSSSSGYVAAPDRGANTATYWHGFASSGGRLEDNVCVEDVTTGAAQACSGWVYN</sequence>
<feature type="signal peptide" evidence="1">
    <location>
        <begin position="1"/>
        <end position="34"/>
    </location>
</feature>
<dbReference type="PROSITE" id="PS51318">
    <property type="entry name" value="TAT"/>
    <property type="match status" value="1"/>
</dbReference>
<keyword evidence="1" id="KW-0732">Signal</keyword>
<name>A0AAU2GS12_9ACTN</name>